<keyword evidence="4" id="KW-1003">Cell membrane</keyword>
<feature type="transmembrane region" description="Helical" evidence="8">
    <location>
        <begin position="95"/>
        <end position="117"/>
    </location>
</feature>
<keyword evidence="3" id="KW-0813">Transport</keyword>
<gene>
    <name evidence="10" type="ORF">SAMN02745126_05008</name>
</gene>
<evidence type="ECO:0000259" key="9">
    <source>
        <dbReference type="PROSITE" id="PS50928"/>
    </source>
</evidence>
<name>A0A1T4SRA4_9HYPH</name>
<reference evidence="11" key="1">
    <citation type="submission" date="2017-02" db="EMBL/GenBank/DDBJ databases">
        <authorList>
            <person name="Varghese N."/>
            <person name="Submissions S."/>
        </authorList>
    </citation>
    <scope>NUCLEOTIDE SEQUENCE [LARGE SCALE GENOMIC DNA]</scope>
    <source>
        <strain evidence="11">ATCC 27094</strain>
    </source>
</reference>
<keyword evidence="5 8" id="KW-0812">Transmembrane</keyword>
<dbReference type="Proteomes" id="UP000190092">
    <property type="component" value="Unassembled WGS sequence"/>
</dbReference>
<dbReference type="EMBL" id="FUWJ01000009">
    <property type="protein sequence ID" value="SKA30686.1"/>
    <property type="molecule type" value="Genomic_DNA"/>
</dbReference>
<dbReference type="CDD" id="cd06261">
    <property type="entry name" value="TM_PBP2"/>
    <property type="match status" value="1"/>
</dbReference>
<dbReference type="PANTHER" id="PTHR42929:SF5">
    <property type="entry name" value="ABC TRANSPORTER PERMEASE PROTEIN"/>
    <property type="match status" value="1"/>
</dbReference>
<comment type="similarity">
    <text evidence="2">Belongs to the binding-protein-dependent transport system permease family. CysTW subfamily.</text>
</comment>
<comment type="subcellular location">
    <subcellularLocation>
        <location evidence="1">Cell membrane</location>
        <topology evidence="1">Multi-pass membrane protein</topology>
    </subcellularLocation>
</comment>
<accession>A0A1T4SRA4</accession>
<sequence length="277" mass="30226">MSRDRRLSWMMIAPALLLVTVLFFAPLVRVLMISVTEPTPGLGNYALLFTSASIQRTLLTTLRICVFTTAITLVLAYAVAYVLTHARPAAQRLMLLGVLLPLWMSVLVRAFAWVTLLRREGLLNKGLMSLGLIDHPLALMWNETGVTIGMVHYMLPLGILPLWSAMRGIDGRVLAAARGLGAGRVQTFGRVFLPLSLPGVIGAGLLVFIFSLGFFITPAILGGGKTIMVAEYIDTQIQESLRWGVGTMIATTLIATIFLLMFVLGRIVDLRTLFGAK</sequence>
<dbReference type="InterPro" id="IPR035906">
    <property type="entry name" value="MetI-like_sf"/>
</dbReference>
<evidence type="ECO:0000256" key="1">
    <source>
        <dbReference type="ARBA" id="ARBA00004651"/>
    </source>
</evidence>
<dbReference type="GO" id="GO:0055085">
    <property type="term" value="P:transmembrane transport"/>
    <property type="evidence" value="ECO:0007669"/>
    <property type="project" value="InterPro"/>
</dbReference>
<protein>
    <submittedName>
        <fullName evidence="10">Putative spermidine/putrescine transport system permease protein</fullName>
    </submittedName>
</protein>
<feature type="transmembrane region" description="Helical" evidence="8">
    <location>
        <begin position="60"/>
        <end position="83"/>
    </location>
</feature>
<evidence type="ECO:0000313" key="11">
    <source>
        <dbReference type="Proteomes" id="UP000190092"/>
    </source>
</evidence>
<feature type="transmembrane region" description="Helical" evidence="8">
    <location>
        <begin position="241"/>
        <end position="264"/>
    </location>
</feature>
<dbReference type="Gene3D" id="1.10.3720.10">
    <property type="entry name" value="MetI-like"/>
    <property type="match status" value="1"/>
</dbReference>
<dbReference type="AlphaFoldDB" id="A0A1T4SRA4"/>
<dbReference type="GO" id="GO:0005886">
    <property type="term" value="C:plasma membrane"/>
    <property type="evidence" value="ECO:0007669"/>
    <property type="project" value="UniProtKB-SubCell"/>
</dbReference>
<dbReference type="PROSITE" id="PS50928">
    <property type="entry name" value="ABC_TM1"/>
    <property type="match status" value="1"/>
</dbReference>
<evidence type="ECO:0000256" key="4">
    <source>
        <dbReference type="ARBA" id="ARBA00022475"/>
    </source>
</evidence>
<dbReference type="RefSeq" id="WP_085936758.1">
    <property type="nucleotide sequence ID" value="NZ_FUWJ01000009.1"/>
</dbReference>
<feature type="transmembrane region" description="Helical" evidence="8">
    <location>
        <begin position="200"/>
        <end position="221"/>
    </location>
</feature>
<keyword evidence="11" id="KW-1185">Reference proteome</keyword>
<evidence type="ECO:0000256" key="7">
    <source>
        <dbReference type="ARBA" id="ARBA00023136"/>
    </source>
</evidence>
<evidence type="ECO:0000256" key="8">
    <source>
        <dbReference type="SAM" id="Phobius"/>
    </source>
</evidence>
<dbReference type="InterPro" id="IPR000515">
    <property type="entry name" value="MetI-like"/>
</dbReference>
<dbReference type="SUPFAM" id="SSF161098">
    <property type="entry name" value="MetI-like"/>
    <property type="match status" value="1"/>
</dbReference>
<keyword evidence="6 8" id="KW-1133">Transmembrane helix</keyword>
<evidence type="ECO:0000313" key="10">
    <source>
        <dbReference type="EMBL" id="SKA30686.1"/>
    </source>
</evidence>
<evidence type="ECO:0000256" key="3">
    <source>
        <dbReference type="ARBA" id="ARBA00022448"/>
    </source>
</evidence>
<keyword evidence="7 8" id="KW-0472">Membrane</keyword>
<dbReference type="STRING" id="225324.SAMN02745126_05008"/>
<evidence type="ECO:0000256" key="6">
    <source>
        <dbReference type="ARBA" id="ARBA00022989"/>
    </source>
</evidence>
<evidence type="ECO:0000256" key="5">
    <source>
        <dbReference type="ARBA" id="ARBA00022692"/>
    </source>
</evidence>
<feature type="domain" description="ABC transmembrane type-1" evidence="9">
    <location>
        <begin position="58"/>
        <end position="264"/>
    </location>
</feature>
<evidence type="ECO:0000256" key="2">
    <source>
        <dbReference type="ARBA" id="ARBA00007069"/>
    </source>
</evidence>
<dbReference type="PANTHER" id="PTHR42929">
    <property type="entry name" value="INNER MEMBRANE ABC TRANSPORTER PERMEASE PROTEIN YDCU-RELATED-RELATED"/>
    <property type="match status" value="1"/>
</dbReference>
<dbReference type="OrthoDB" id="7915284at2"/>
<organism evidence="10 11">
    <name type="scientific">Enhydrobacter aerosaccus</name>
    <dbReference type="NCBI Taxonomy" id="225324"/>
    <lineage>
        <taxon>Bacteria</taxon>
        <taxon>Pseudomonadati</taxon>
        <taxon>Pseudomonadota</taxon>
        <taxon>Alphaproteobacteria</taxon>
        <taxon>Hyphomicrobiales</taxon>
        <taxon>Enhydrobacter</taxon>
    </lineage>
</organism>
<proteinExistence type="inferred from homology"/>